<keyword evidence="1" id="KW-0732">Signal</keyword>
<evidence type="ECO:0000313" key="2">
    <source>
        <dbReference type="EMBL" id="MCC1484226.1"/>
    </source>
</evidence>
<protein>
    <submittedName>
        <fullName evidence="2">DUF2911 domain-containing protein</fullName>
    </submittedName>
</protein>
<comment type="caution">
    <text evidence="2">The sequence shown here is derived from an EMBL/GenBank/DDBJ whole genome shotgun (WGS) entry which is preliminary data.</text>
</comment>
<evidence type="ECO:0000313" key="3">
    <source>
        <dbReference type="Proteomes" id="UP000778797"/>
    </source>
</evidence>
<dbReference type="Pfam" id="PF11138">
    <property type="entry name" value="DUF2911"/>
    <property type="match status" value="1"/>
</dbReference>
<accession>A0ABS8EMS3</accession>
<dbReference type="RefSeq" id="WP_227476668.1">
    <property type="nucleotide sequence ID" value="NZ_JAFMPT010000006.1"/>
</dbReference>
<feature type="chain" id="PRO_5045995008" evidence="1">
    <location>
        <begin position="27"/>
        <end position="369"/>
    </location>
</feature>
<gene>
    <name evidence="2" type="ORF">J1C55_06480</name>
</gene>
<dbReference type="SUPFAM" id="SSF48452">
    <property type="entry name" value="TPR-like"/>
    <property type="match status" value="1"/>
</dbReference>
<dbReference type="InterPro" id="IPR021314">
    <property type="entry name" value="DUF2911"/>
</dbReference>
<reference evidence="3" key="1">
    <citation type="submission" date="2021-03" db="EMBL/GenBank/DDBJ databases">
        <title>Genome of Cognatishimia sp. F0-27.</title>
        <authorList>
            <person name="Ping X."/>
        </authorList>
    </citation>
    <scope>NUCLEOTIDE SEQUENCE [LARGE SCALE GENOMIC DNA]</scope>
    <source>
        <strain evidence="3">E313</strain>
    </source>
</reference>
<dbReference type="Pfam" id="PF13181">
    <property type="entry name" value="TPR_8"/>
    <property type="match status" value="1"/>
</dbReference>
<sequence>MKLFTNKAICVLALTVAFLFTTEITAQVTLPATSQEAEVTQRVGITDITIHYNRPAQRGRTIWGGLVQYGFNDLGFGTSKSAPWRAGADYNTTIEFTHDVKLEGQDVKAGKYALFFAPNEDGSVVLVLSSNTTSWGSFYYDEAEDVLRATVQSRDVEQSRELLTYEFNTVAPTSTTATLHWGKKEIPFKIDVAVTDIVMAGIENDLRNPKGFQQSTWDQAAGYAFASGNMEKALEWTNTSIEGQFFSKENFANLLLKGRILMQQGKKDEAVTSFEKAASYATNNQTFGLVNQLIAAGEKDIALSIAKTNLKNNDGAWPSNYILTRAYSSKGDFKNALKSAEASLAVAPGGFKNRLNGEIEKLKKGEDIN</sequence>
<dbReference type="Proteomes" id="UP000778797">
    <property type="component" value="Unassembled WGS sequence"/>
</dbReference>
<keyword evidence="3" id="KW-1185">Reference proteome</keyword>
<feature type="signal peptide" evidence="1">
    <location>
        <begin position="1"/>
        <end position="26"/>
    </location>
</feature>
<dbReference type="InterPro" id="IPR011990">
    <property type="entry name" value="TPR-like_helical_dom_sf"/>
</dbReference>
<organism evidence="2 3">
    <name type="scientific">Winogradskyella immobilis</name>
    <dbReference type="NCBI Taxonomy" id="2816852"/>
    <lineage>
        <taxon>Bacteria</taxon>
        <taxon>Pseudomonadati</taxon>
        <taxon>Bacteroidota</taxon>
        <taxon>Flavobacteriia</taxon>
        <taxon>Flavobacteriales</taxon>
        <taxon>Flavobacteriaceae</taxon>
        <taxon>Winogradskyella</taxon>
    </lineage>
</organism>
<dbReference type="Gene3D" id="1.25.40.10">
    <property type="entry name" value="Tetratricopeptide repeat domain"/>
    <property type="match status" value="1"/>
</dbReference>
<proteinExistence type="predicted"/>
<dbReference type="InterPro" id="IPR019734">
    <property type="entry name" value="TPR_rpt"/>
</dbReference>
<reference evidence="3" key="2">
    <citation type="submission" date="2023-07" db="EMBL/GenBank/DDBJ databases">
        <title>Genome of Winogradskyella sp. E313.</title>
        <authorList>
            <person name="Zhou Y."/>
        </authorList>
    </citation>
    <scope>NUCLEOTIDE SEQUENCE [LARGE SCALE GENOMIC DNA]</scope>
    <source>
        <strain evidence="3">E313</strain>
    </source>
</reference>
<name>A0ABS8EMS3_9FLAO</name>
<dbReference type="EMBL" id="JAFMPT010000006">
    <property type="protein sequence ID" value="MCC1484226.1"/>
    <property type="molecule type" value="Genomic_DNA"/>
</dbReference>
<evidence type="ECO:0000256" key="1">
    <source>
        <dbReference type="SAM" id="SignalP"/>
    </source>
</evidence>